<gene>
    <name evidence="1" type="ORF">HF519_23980</name>
</gene>
<sequence length="126" mass="13795">MTYEEFVRKVSERAGVSPEEATRLARATLETLGERLSGGEADDLAALVPPPLRTDLQRSVQKPAVSYGLPAFVGRVRSRAGDAGRVDVDAVRAVLVTLREAVGDKEFRDALAQLPREFEEMLRQTA</sequence>
<protein>
    <submittedName>
        <fullName evidence="1">DUF2267 domain-containing protein</fullName>
    </submittedName>
</protein>
<dbReference type="EMBL" id="JAAXKZ010000119">
    <property type="protein sequence ID" value="NMH94575.1"/>
    <property type="molecule type" value="Genomic_DNA"/>
</dbReference>
<proteinExistence type="predicted"/>
<dbReference type="InterPro" id="IPR018727">
    <property type="entry name" value="DUF2267"/>
</dbReference>
<reference evidence="1 2" key="1">
    <citation type="submission" date="2020-04" db="EMBL/GenBank/DDBJ databases">
        <authorList>
            <person name="Klaysubun C."/>
            <person name="Duangmal K."/>
            <person name="Lipun K."/>
        </authorList>
    </citation>
    <scope>NUCLEOTIDE SEQUENCE [LARGE SCALE GENOMIC DNA]</scope>
    <source>
        <strain evidence="1 2">DSM 45300</strain>
    </source>
</reference>
<dbReference type="Gene3D" id="1.10.490.110">
    <property type="entry name" value="Uncharacterized conserved protein DUF2267"/>
    <property type="match status" value="1"/>
</dbReference>
<accession>A0A848DPW1</accession>
<organism evidence="1 2">
    <name type="scientific">Pseudonocardia bannensis</name>
    <dbReference type="NCBI Taxonomy" id="630973"/>
    <lineage>
        <taxon>Bacteria</taxon>
        <taxon>Bacillati</taxon>
        <taxon>Actinomycetota</taxon>
        <taxon>Actinomycetes</taxon>
        <taxon>Pseudonocardiales</taxon>
        <taxon>Pseudonocardiaceae</taxon>
        <taxon>Pseudonocardia</taxon>
    </lineage>
</organism>
<evidence type="ECO:0000313" key="2">
    <source>
        <dbReference type="Proteomes" id="UP000586918"/>
    </source>
</evidence>
<dbReference type="Pfam" id="PF10025">
    <property type="entry name" value="DUF2267"/>
    <property type="match status" value="1"/>
</dbReference>
<dbReference type="AlphaFoldDB" id="A0A848DPW1"/>
<dbReference type="InterPro" id="IPR038282">
    <property type="entry name" value="DUF2267_sf"/>
</dbReference>
<dbReference type="RefSeq" id="WP_169415258.1">
    <property type="nucleotide sequence ID" value="NZ_JAAXKZ010000119.1"/>
</dbReference>
<comment type="caution">
    <text evidence="1">The sequence shown here is derived from an EMBL/GenBank/DDBJ whole genome shotgun (WGS) entry which is preliminary data.</text>
</comment>
<name>A0A848DPW1_9PSEU</name>
<evidence type="ECO:0000313" key="1">
    <source>
        <dbReference type="EMBL" id="NMH94575.1"/>
    </source>
</evidence>
<dbReference type="Proteomes" id="UP000586918">
    <property type="component" value="Unassembled WGS sequence"/>
</dbReference>
<keyword evidence="2" id="KW-1185">Reference proteome</keyword>